<dbReference type="STRING" id="570521.SAMN04488508_101865"/>
<organism evidence="1 2">
    <name type="scientific">Aquimarina spongiae</name>
    <dbReference type="NCBI Taxonomy" id="570521"/>
    <lineage>
        <taxon>Bacteria</taxon>
        <taxon>Pseudomonadati</taxon>
        <taxon>Bacteroidota</taxon>
        <taxon>Flavobacteriia</taxon>
        <taxon>Flavobacteriales</taxon>
        <taxon>Flavobacteriaceae</taxon>
        <taxon>Aquimarina</taxon>
    </lineage>
</organism>
<gene>
    <name evidence="1" type="ORF">SAMN04488508_101865</name>
</gene>
<name>A0A1M6BJB0_9FLAO</name>
<dbReference type="AlphaFoldDB" id="A0A1M6BJB0"/>
<evidence type="ECO:0000313" key="1">
    <source>
        <dbReference type="EMBL" id="SHI48776.1"/>
    </source>
</evidence>
<dbReference type="EMBL" id="FQYP01000001">
    <property type="protein sequence ID" value="SHI48776.1"/>
    <property type="molecule type" value="Genomic_DNA"/>
</dbReference>
<proteinExistence type="predicted"/>
<dbReference type="Proteomes" id="UP000184432">
    <property type="component" value="Unassembled WGS sequence"/>
</dbReference>
<protein>
    <submittedName>
        <fullName evidence="1">Uncharacterized protein</fullName>
    </submittedName>
</protein>
<sequence length="42" mass="4826">MGTFIEAQLTFFVNKRQSITLGVILAKPNDLYKNQSAFFLFL</sequence>
<accession>A0A1M6BJB0</accession>
<evidence type="ECO:0000313" key="2">
    <source>
        <dbReference type="Proteomes" id="UP000184432"/>
    </source>
</evidence>
<reference evidence="2" key="1">
    <citation type="submission" date="2016-11" db="EMBL/GenBank/DDBJ databases">
        <authorList>
            <person name="Varghese N."/>
            <person name="Submissions S."/>
        </authorList>
    </citation>
    <scope>NUCLEOTIDE SEQUENCE [LARGE SCALE GENOMIC DNA]</scope>
    <source>
        <strain evidence="2">DSM 22623</strain>
    </source>
</reference>
<keyword evidence="2" id="KW-1185">Reference proteome</keyword>